<sequence>MTFLSRLFRPRADPREALRPLWHRTVEIAREPEWYAQCGVADTLEGRFDMITAVLALVLLRMENDRMLAAQTGLLTELFVEDMDGQLRQSGVGDLMVGKKIGRLMETLGGRIGAYRDALSEQEAARTGALASAARRNVTLADESRAPALAERLLALQVRLAAVDADRLLEGTMP</sequence>
<protein>
    <submittedName>
        <fullName evidence="3">Ubiquinol-cytochrome C chaperone family protein</fullName>
    </submittedName>
</protein>
<evidence type="ECO:0000259" key="2">
    <source>
        <dbReference type="Pfam" id="PF03981"/>
    </source>
</evidence>
<evidence type="ECO:0000313" key="4">
    <source>
        <dbReference type="Proteomes" id="UP001235664"/>
    </source>
</evidence>
<comment type="similarity">
    <text evidence="1">Belongs to the UPF0174 family.</text>
</comment>
<proteinExistence type="inferred from homology"/>
<dbReference type="Proteomes" id="UP001235664">
    <property type="component" value="Unassembled WGS sequence"/>
</dbReference>
<gene>
    <name evidence="3" type="ORF">Q9K01_02395</name>
</gene>
<evidence type="ECO:0000313" key="3">
    <source>
        <dbReference type="EMBL" id="MDP4538477.1"/>
    </source>
</evidence>
<name>A0ABT9H595_9SPHN</name>
<dbReference type="Pfam" id="PF03981">
    <property type="entry name" value="Ubiq_cyt_C_chap"/>
    <property type="match status" value="1"/>
</dbReference>
<reference evidence="3 4" key="1">
    <citation type="submission" date="2023-08" db="EMBL/GenBank/DDBJ databases">
        <title>genomic of DY56.</title>
        <authorList>
            <person name="Wang Y."/>
        </authorList>
    </citation>
    <scope>NUCLEOTIDE SEQUENCE [LARGE SCALE GENOMIC DNA]</scope>
    <source>
        <strain evidence="3 4">DY56-A-20</strain>
    </source>
</reference>
<evidence type="ECO:0000256" key="1">
    <source>
        <dbReference type="ARBA" id="ARBA00006436"/>
    </source>
</evidence>
<comment type="caution">
    <text evidence="3">The sequence shown here is derived from an EMBL/GenBank/DDBJ whole genome shotgun (WGS) entry which is preliminary data.</text>
</comment>
<dbReference type="EMBL" id="JAVAIL010000001">
    <property type="protein sequence ID" value="MDP4538477.1"/>
    <property type="molecule type" value="Genomic_DNA"/>
</dbReference>
<keyword evidence="4" id="KW-1185">Reference proteome</keyword>
<dbReference type="RefSeq" id="WP_305928609.1">
    <property type="nucleotide sequence ID" value="NZ_JAVAIL010000001.1"/>
</dbReference>
<dbReference type="InterPro" id="IPR021150">
    <property type="entry name" value="Ubiq_cyt_c_chap"/>
</dbReference>
<organism evidence="3 4">
    <name type="scientific">Qipengyuania benthica</name>
    <dbReference type="NCBI Taxonomy" id="3067651"/>
    <lineage>
        <taxon>Bacteria</taxon>
        <taxon>Pseudomonadati</taxon>
        <taxon>Pseudomonadota</taxon>
        <taxon>Alphaproteobacteria</taxon>
        <taxon>Sphingomonadales</taxon>
        <taxon>Erythrobacteraceae</taxon>
        <taxon>Qipengyuania</taxon>
    </lineage>
</organism>
<accession>A0ABT9H595</accession>
<feature type="domain" description="Ubiquinol-cytochrome c chaperone" evidence="2">
    <location>
        <begin position="37"/>
        <end position="172"/>
    </location>
</feature>